<evidence type="ECO:0000256" key="2">
    <source>
        <dbReference type="SAM" id="SignalP"/>
    </source>
</evidence>
<comment type="caution">
    <text evidence="3">The sequence shown here is derived from an EMBL/GenBank/DDBJ whole genome shotgun (WGS) entry which is preliminary data.</text>
</comment>
<keyword evidence="2" id="KW-0732">Signal</keyword>
<feature type="region of interest" description="Disordered" evidence="1">
    <location>
        <begin position="125"/>
        <end position="163"/>
    </location>
</feature>
<evidence type="ECO:0000256" key="1">
    <source>
        <dbReference type="SAM" id="MobiDB-lite"/>
    </source>
</evidence>
<evidence type="ECO:0000313" key="3">
    <source>
        <dbReference type="EMBL" id="NGQ92512.1"/>
    </source>
</evidence>
<gene>
    <name evidence="3" type="ORF">G5V65_16585</name>
</gene>
<dbReference type="AlphaFoldDB" id="A0A6M1U1C7"/>
<keyword evidence="4" id="KW-1185">Reference proteome</keyword>
<dbReference type="RefSeq" id="WP_165052237.1">
    <property type="nucleotide sequence ID" value="NZ_JAALFE010000018.1"/>
</dbReference>
<feature type="signal peptide" evidence="2">
    <location>
        <begin position="1"/>
        <end position="19"/>
    </location>
</feature>
<proteinExistence type="predicted"/>
<evidence type="ECO:0000313" key="4">
    <source>
        <dbReference type="Proteomes" id="UP000474758"/>
    </source>
</evidence>
<dbReference type="EMBL" id="JAALFE010000018">
    <property type="protein sequence ID" value="NGQ92512.1"/>
    <property type="molecule type" value="Genomic_DNA"/>
</dbReference>
<feature type="chain" id="PRO_5026808074" evidence="2">
    <location>
        <begin position="20"/>
        <end position="163"/>
    </location>
</feature>
<organism evidence="3 4">
    <name type="scientific">Paragemmobacter kunshanensis</name>
    <dbReference type="NCBI Taxonomy" id="2583234"/>
    <lineage>
        <taxon>Bacteria</taxon>
        <taxon>Pseudomonadati</taxon>
        <taxon>Pseudomonadota</taxon>
        <taxon>Alphaproteobacteria</taxon>
        <taxon>Rhodobacterales</taxon>
        <taxon>Paracoccaceae</taxon>
        <taxon>Paragemmobacter</taxon>
    </lineage>
</organism>
<sequence>MPLLLAALMLTAGVIPAAAQDVGSTGEVEVVDLVAEAGPGSVEASVDEAADDAVGDDSVTFDPISAEVSSPDPLDIAAGGVEGPVEDFLDETSDYEVLVLTGDDAEPMTEAEIEMMLVATGTGSDGVIPGSGDEEVSLSDQPGSSDGETCAMLPLAKRPQICD</sequence>
<accession>A0A6M1U1C7</accession>
<feature type="compositionally biased region" description="Polar residues" evidence="1">
    <location>
        <begin position="138"/>
        <end position="147"/>
    </location>
</feature>
<dbReference type="Proteomes" id="UP000474758">
    <property type="component" value="Unassembled WGS sequence"/>
</dbReference>
<name>A0A6M1U1C7_9RHOB</name>
<reference evidence="3 4" key="1">
    <citation type="submission" date="2020-02" db="EMBL/GenBank/DDBJ databases">
        <title>Rhodobacter translucens sp. nov., a novel bacterium isolated from activated sludge.</title>
        <authorList>
            <person name="Liu J."/>
        </authorList>
    </citation>
    <scope>NUCLEOTIDE SEQUENCE [LARGE SCALE GENOMIC DNA]</scope>
    <source>
        <strain evidence="3 4">HX-7-19</strain>
    </source>
</reference>
<protein>
    <submittedName>
        <fullName evidence="3">Uncharacterized protein</fullName>
    </submittedName>
</protein>